<dbReference type="EMBL" id="PGTM01000417">
    <property type="protein sequence ID" value="PJF34395.1"/>
    <property type="molecule type" value="Genomic_DNA"/>
</dbReference>
<dbReference type="InterPro" id="IPR007272">
    <property type="entry name" value="Sulf_transp_TsuA/YedE"/>
</dbReference>
<dbReference type="Pfam" id="PF04143">
    <property type="entry name" value="Sulf_transp"/>
    <property type="match status" value="1"/>
</dbReference>
<gene>
    <name evidence="2" type="ORF">CUN49_15880</name>
</gene>
<proteinExistence type="predicted"/>
<feature type="non-terminal residue" evidence="2">
    <location>
        <position position="281"/>
    </location>
</feature>
<feature type="transmembrane region" description="Helical" evidence="1">
    <location>
        <begin position="92"/>
        <end position="113"/>
    </location>
</feature>
<feature type="transmembrane region" description="Helical" evidence="1">
    <location>
        <begin position="133"/>
        <end position="155"/>
    </location>
</feature>
<dbReference type="Proteomes" id="UP000229681">
    <property type="component" value="Unassembled WGS sequence"/>
</dbReference>
<name>A0A2M8PA14_9CHLR</name>
<dbReference type="AlphaFoldDB" id="A0A2M8PA14"/>
<feature type="transmembrane region" description="Helical" evidence="1">
    <location>
        <begin position="205"/>
        <end position="229"/>
    </location>
</feature>
<organism evidence="2 3">
    <name type="scientific">Candidatus Thermofonsia Clade 1 bacterium</name>
    <dbReference type="NCBI Taxonomy" id="2364210"/>
    <lineage>
        <taxon>Bacteria</taxon>
        <taxon>Bacillati</taxon>
        <taxon>Chloroflexota</taxon>
        <taxon>Candidatus Thermofontia</taxon>
        <taxon>Candidatus Thermofonsia Clade 1</taxon>
    </lineage>
</organism>
<comment type="caution">
    <text evidence="2">The sequence shown here is derived from an EMBL/GenBank/DDBJ whole genome shotgun (WGS) entry which is preliminary data.</text>
</comment>
<keyword evidence="1" id="KW-1133">Transmembrane helix</keyword>
<protein>
    <submittedName>
        <fullName evidence="2">Uncharacterized protein</fullName>
    </submittedName>
</protein>
<feature type="transmembrane region" description="Helical" evidence="1">
    <location>
        <begin position="167"/>
        <end position="185"/>
    </location>
</feature>
<reference evidence="2 3" key="1">
    <citation type="submission" date="2017-11" db="EMBL/GenBank/DDBJ databases">
        <title>Evolution of Phototrophy in the Chloroflexi Phylum Driven by Horizontal Gene Transfer.</title>
        <authorList>
            <person name="Ward L.M."/>
            <person name="Hemp J."/>
            <person name="Shih P.M."/>
            <person name="Mcglynn S.E."/>
            <person name="Fischer W."/>
        </authorList>
    </citation>
    <scope>NUCLEOTIDE SEQUENCE [LARGE SCALE GENOMIC DNA]</scope>
    <source>
        <strain evidence="2">JP3_13</strain>
    </source>
</reference>
<evidence type="ECO:0000256" key="1">
    <source>
        <dbReference type="SAM" id="Phobius"/>
    </source>
</evidence>
<keyword evidence="1" id="KW-0472">Membrane</keyword>
<feature type="transmembrane region" description="Helical" evidence="1">
    <location>
        <begin position="250"/>
        <end position="272"/>
    </location>
</feature>
<sequence length="281" mass="29217">MAETTFGGGAAAASTSLKNPKVAAAVRIGLAWLILGALLALAFSLHETPNRGAAASLSLLIGVALGVIFQRGRFCFFCIFRDFIEQRNSSGLFAILSALAVGGIGYAIVFGAFMPNPSGQGLPPDAHIGPVSWVLALGGLIFGLGMALSGACISGHLYRLGEGYTRAPFALIGSLIGFGVGFFTWHTLYVEAISVAPIAWLPKTLGYGGSLALHLAVLSLVGALLLPYLPELPAQAGGKLTWQRLYQAVFVTRWNPLVTGALVGLVGTIAYFRISPLGVTS</sequence>
<accession>A0A2M8PA14</accession>
<keyword evidence="1" id="KW-0812">Transmembrane</keyword>
<evidence type="ECO:0000313" key="2">
    <source>
        <dbReference type="EMBL" id="PJF34395.1"/>
    </source>
</evidence>
<evidence type="ECO:0000313" key="3">
    <source>
        <dbReference type="Proteomes" id="UP000229681"/>
    </source>
</evidence>
<feature type="transmembrane region" description="Helical" evidence="1">
    <location>
        <begin position="24"/>
        <end position="45"/>
    </location>
</feature>
<feature type="transmembrane region" description="Helical" evidence="1">
    <location>
        <begin position="57"/>
        <end position="80"/>
    </location>
</feature>